<comment type="caution">
    <text evidence="1">The sequence shown here is derived from an EMBL/GenBank/DDBJ whole genome shotgun (WGS) entry which is preliminary data.</text>
</comment>
<accession>A0A4R2HWF5</accession>
<sequence length="313" mass="33906">MPSGSRAGGLPFGGMAHAAGVRLPFEEVPAQVRAWVERALGSVVVSATTQQGGFSPGVAARLITASGRRAFVKAVGTSLNPKTPELFRNEIAAMRGGGQLPQTPVLYDVYDDGDWVVLLLEDIEGWLPPHPWVQEDAVRVLDALDELTLALDPSPWTDAPVAAVRSREFLSRWDNVITDGLDVPSWVAGREEQLAELAREGLTTLAAGKALAHWDLRADNVILTEDRVVFIDWAHAALAPAWADTVILRADMRESVTLPDLPDDVAITGFLAAIAGGLWWGAAQPAPPGLPTIRAWQRKHALIHLDWVRERLT</sequence>
<dbReference type="SUPFAM" id="SSF56112">
    <property type="entry name" value="Protein kinase-like (PK-like)"/>
    <property type="match status" value="1"/>
</dbReference>
<name>A0A4R2HWF5_9ACTN</name>
<evidence type="ECO:0000313" key="2">
    <source>
        <dbReference type="Proteomes" id="UP000294508"/>
    </source>
</evidence>
<proteinExistence type="predicted"/>
<keyword evidence="2" id="KW-1185">Reference proteome</keyword>
<dbReference type="Gene3D" id="3.90.1200.10">
    <property type="match status" value="1"/>
</dbReference>
<evidence type="ECO:0000313" key="1">
    <source>
        <dbReference type="EMBL" id="TCO35772.1"/>
    </source>
</evidence>
<evidence type="ECO:0008006" key="3">
    <source>
        <dbReference type="Google" id="ProtNLM"/>
    </source>
</evidence>
<reference evidence="1 2" key="1">
    <citation type="journal article" date="2015" name="Stand. Genomic Sci.">
        <title>Genomic Encyclopedia of Bacterial and Archaeal Type Strains, Phase III: the genomes of soil and plant-associated and newly described type strains.</title>
        <authorList>
            <person name="Whitman W.B."/>
            <person name="Woyke T."/>
            <person name="Klenk H.P."/>
            <person name="Zhou Y."/>
            <person name="Lilburn T.G."/>
            <person name="Beck B.J."/>
            <person name="De Vos P."/>
            <person name="Vandamme P."/>
            <person name="Eisen J.A."/>
            <person name="Garrity G."/>
            <person name="Hugenholtz P."/>
            <person name="Kyrpides N.C."/>
        </authorList>
    </citation>
    <scope>NUCLEOTIDE SEQUENCE [LARGE SCALE GENOMIC DNA]</scope>
    <source>
        <strain evidence="1 2">VKM Ac-2572</strain>
    </source>
</reference>
<gene>
    <name evidence="1" type="ORF">EV652_101657</name>
</gene>
<dbReference type="AlphaFoldDB" id="A0A4R2HWF5"/>
<dbReference type="EMBL" id="SLWN01000001">
    <property type="protein sequence ID" value="TCO35772.1"/>
    <property type="molecule type" value="Genomic_DNA"/>
</dbReference>
<protein>
    <recommendedName>
        <fullName evidence="3">Phosphotransferase family enzyme</fullName>
    </recommendedName>
</protein>
<dbReference type="Proteomes" id="UP000294508">
    <property type="component" value="Unassembled WGS sequence"/>
</dbReference>
<organism evidence="1 2">
    <name type="scientific">Kribbella steppae</name>
    <dbReference type="NCBI Taxonomy" id="2512223"/>
    <lineage>
        <taxon>Bacteria</taxon>
        <taxon>Bacillati</taxon>
        <taxon>Actinomycetota</taxon>
        <taxon>Actinomycetes</taxon>
        <taxon>Propionibacteriales</taxon>
        <taxon>Kribbellaceae</taxon>
        <taxon>Kribbella</taxon>
    </lineage>
</organism>
<dbReference type="InterPro" id="IPR011009">
    <property type="entry name" value="Kinase-like_dom_sf"/>
</dbReference>